<gene>
    <name evidence="5" type="ORF">AMON00008_LOCUS65213</name>
</gene>
<organism evidence="5">
    <name type="scientific">Alexandrium monilatum</name>
    <dbReference type="NCBI Taxonomy" id="311494"/>
    <lineage>
        <taxon>Eukaryota</taxon>
        <taxon>Sar</taxon>
        <taxon>Alveolata</taxon>
        <taxon>Dinophyceae</taxon>
        <taxon>Gonyaulacales</taxon>
        <taxon>Pyrocystaceae</taxon>
        <taxon>Alexandrium</taxon>
    </lineage>
</organism>
<evidence type="ECO:0000313" key="5">
    <source>
        <dbReference type="EMBL" id="CAE4669849.1"/>
    </source>
</evidence>
<dbReference type="InterPro" id="IPR013094">
    <property type="entry name" value="AB_hydrolase_3"/>
</dbReference>
<protein>
    <recommendedName>
        <fullName evidence="4">Alpha/beta hydrolase fold-3 domain-containing protein</fullName>
    </recommendedName>
</protein>
<dbReference type="InterPro" id="IPR050300">
    <property type="entry name" value="GDXG_lipolytic_enzyme"/>
</dbReference>
<sequence length="663" mass="71844">MGRRLGLLWLQWLLATGAGAGPARWRARRRQPTLLKVADPLASCPKDRTGLLSPSTACCYQRLVADPDCCLDQTFKGGVTWRWVDRPGTSWACKSSTGCYDALSGPRGRDLMVIPEGASCSSPRMLYVHGGSWLYGSPNTSGYGQFASRLAVATGAVIFVIDYALVPYGNYSTILASAVDGLRWLAAHGPEAACASGGQPRSEEAPLFVGGDSSGGGTAVSVVLQLQATPELAPGVRLSGAAFFSPWTNLMCNTPEYYTNAFAKINSPETFRDLTPLQQYVGDIIFQAVTSNNADEFSANAVEYLGSNASLQTDPIASSYFAGPEDFGGEHTPALHFMVGGSESILGDSVRVAYTAAAGGADVTLEIYNGMWHVFPMYSEGCGSGTELWHAVHAINTTGAFVRRVVAEQKERRSGRRQAKDPASRRWNIPLIHYLYDPKVSEFTRVGELMPRTAAWGYREVMKAVAREPWWVVLPSLGGSAIAIFAVGLLVGGLLDFGGREAYKRARRVAEYRRRCVEVPIGYVSLDALRPPEDGGRSFLLDFVTGVPEEDVRSAWRNETVRAKKFAQGDSEAVEAARAENVTWRRMALPSYKPPPEVLRSAAPPPETLDSGRPTKDLIAEVLATGEAEAWAVATTEAKEGTIDAARRENLAWRMRNVKGKNP</sequence>
<keyword evidence="3" id="KW-0732">Signal</keyword>
<feature type="signal peptide" evidence="3">
    <location>
        <begin position="1"/>
        <end position="20"/>
    </location>
</feature>
<keyword evidence="2" id="KW-1133">Transmembrane helix</keyword>
<name>A0A7S4T9W5_9DINO</name>
<keyword evidence="1" id="KW-0378">Hydrolase</keyword>
<accession>A0A7S4T9W5</accession>
<dbReference type="InterPro" id="IPR029058">
    <property type="entry name" value="AB_hydrolase_fold"/>
</dbReference>
<dbReference type="PANTHER" id="PTHR48081">
    <property type="entry name" value="AB HYDROLASE SUPERFAMILY PROTEIN C4A8.06C"/>
    <property type="match status" value="1"/>
</dbReference>
<reference evidence="5" key="1">
    <citation type="submission" date="2021-01" db="EMBL/GenBank/DDBJ databases">
        <authorList>
            <person name="Corre E."/>
            <person name="Pelletier E."/>
            <person name="Niang G."/>
            <person name="Scheremetjew M."/>
            <person name="Finn R."/>
            <person name="Kale V."/>
            <person name="Holt S."/>
            <person name="Cochrane G."/>
            <person name="Meng A."/>
            <person name="Brown T."/>
            <person name="Cohen L."/>
        </authorList>
    </citation>
    <scope>NUCLEOTIDE SEQUENCE</scope>
    <source>
        <strain evidence="5">CCMP3105</strain>
    </source>
</reference>
<dbReference type="PANTHER" id="PTHR48081:SF8">
    <property type="entry name" value="ALPHA_BETA HYDROLASE FOLD-3 DOMAIN-CONTAINING PROTEIN-RELATED"/>
    <property type="match status" value="1"/>
</dbReference>
<evidence type="ECO:0000256" key="3">
    <source>
        <dbReference type="SAM" id="SignalP"/>
    </source>
</evidence>
<keyword evidence="2" id="KW-0812">Transmembrane</keyword>
<evidence type="ECO:0000256" key="2">
    <source>
        <dbReference type="SAM" id="Phobius"/>
    </source>
</evidence>
<dbReference type="Pfam" id="PF07859">
    <property type="entry name" value="Abhydrolase_3"/>
    <property type="match status" value="1"/>
</dbReference>
<dbReference type="EMBL" id="HBNR01090793">
    <property type="protein sequence ID" value="CAE4669849.1"/>
    <property type="molecule type" value="Transcribed_RNA"/>
</dbReference>
<proteinExistence type="predicted"/>
<dbReference type="GO" id="GO:0016787">
    <property type="term" value="F:hydrolase activity"/>
    <property type="evidence" value="ECO:0007669"/>
    <property type="project" value="UniProtKB-KW"/>
</dbReference>
<keyword evidence="2" id="KW-0472">Membrane</keyword>
<evidence type="ECO:0000259" key="4">
    <source>
        <dbReference type="Pfam" id="PF07859"/>
    </source>
</evidence>
<dbReference type="SUPFAM" id="SSF53474">
    <property type="entry name" value="alpha/beta-Hydrolases"/>
    <property type="match status" value="1"/>
</dbReference>
<feature type="chain" id="PRO_5030757631" description="Alpha/beta hydrolase fold-3 domain-containing protein" evidence="3">
    <location>
        <begin position="21"/>
        <end position="663"/>
    </location>
</feature>
<dbReference type="Gene3D" id="3.40.50.1820">
    <property type="entry name" value="alpha/beta hydrolase"/>
    <property type="match status" value="1"/>
</dbReference>
<dbReference type="AlphaFoldDB" id="A0A7S4T9W5"/>
<feature type="transmembrane region" description="Helical" evidence="2">
    <location>
        <begin position="470"/>
        <end position="495"/>
    </location>
</feature>
<evidence type="ECO:0000256" key="1">
    <source>
        <dbReference type="ARBA" id="ARBA00022801"/>
    </source>
</evidence>
<feature type="domain" description="Alpha/beta hydrolase fold-3" evidence="4">
    <location>
        <begin position="125"/>
        <end position="376"/>
    </location>
</feature>